<sequence length="166" mass="18560">MSLNYLSPILCFVLALSFGYVSAEPSCGGDSLFFRPNSTYDINRRLLLSTLASNVSSRDGFYNVSLGEGTERIYVLGLCIPGTDPKVCSECIQPASDGLLKNCPNQTDSWDWRAANTLCFVRYSNHSFFTQIGLEPTQQEFYDIDVTGDAAEYKRSWEGLMERMIS</sequence>
<dbReference type="Proteomes" id="UP000467841">
    <property type="component" value="Unassembled WGS sequence"/>
</dbReference>
<feature type="chain" id="PRO_5025387331" description="Gnk2-homologous domain-containing protein" evidence="3">
    <location>
        <begin position="24"/>
        <end position="166"/>
    </location>
</feature>
<dbReference type="PANTHER" id="PTHR32099">
    <property type="entry name" value="CYSTEINE-RICH REPEAT SECRETORY PROTEIN"/>
    <property type="match status" value="1"/>
</dbReference>
<dbReference type="CDD" id="cd23509">
    <property type="entry name" value="Gnk2-like"/>
    <property type="match status" value="1"/>
</dbReference>
<dbReference type="PANTHER" id="PTHR32099:SF92">
    <property type="entry name" value="CYSTEINE-RICH RECEPTOR-LIKE PROTEIN KINASE 11"/>
    <property type="match status" value="1"/>
</dbReference>
<dbReference type="Pfam" id="PF01657">
    <property type="entry name" value="Stress-antifung"/>
    <property type="match status" value="1"/>
</dbReference>
<organism evidence="5 6">
    <name type="scientific">Microthlaspi erraticum</name>
    <dbReference type="NCBI Taxonomy" id="1685480"/>
    <lineage>
        <taxon>Eukaryota</taxon>
        <taxon>Viridiplantae</taxon>
        <taxon>Streptophyta</taxon>
        <taxon>Embryophyta</taxon>
        <taxon>Tracheophyta</taxon>
        <taxon>Spermatophyta</taxon>
        <taxon>Magnoliopsida</taxon>
        <taxon>eudicotyledons</taxon>
        <taxon>Gunneridae</taxon>
        <taxon>Pentapetalae</taxon>
        <taxon>rosids</taxon>
        <taxon>malvids</taxon>
        <taxon>Brassicales</taxon>
        <taxon>Brassicaceae</taxon>
        <taxon>Coluteocarpeae</taxon>
        <taxon>Microthlaspi</taxon>
    </lineage>
</organism>
<dbReference type="InterPro" id="IPR002902">
    <property type="entry name" value="GNK2"/>
</dbReference>
<dbReference type="PROSITE" id="PS51473">
    <property type="entry name" value="GNK2"/>
    <property type="match status" value="1"/>
</dbReference>
<keyword evidence="2" id="KW-0677">Repeat</keyword>
<evidence type="ECO:0000259" key="4">
    <source>
        <dbReference type="PROSITE" id="PS51473"/>
    </source>
</evidence>
<proteinExistence type="predicted"/>
<evidence type="ECO:0000313" key="6">
    <source>
        <dbReference type="Proteomes" id="UP000467841"/>
    </source>
</evidence>
<gene>
    <name evidence="5" type="ORF">MERR_LOCUS5493</name>
</gene>
<dbReference type="InterPro" id="IPR038408">
    <property type="entry name" value="GNK2_sf"/>
</dbReference>
<feature type="signal peptide" evidence="3">
    <location>
        <begin position="1"/>
        <end position="23"/>
    </location>
</feature>
<dbReference type="AlphaFoldDB" id="A0A6D2HPR3"/>
<comment type="caution">
    <text evidence="5">The sequence shown here is derived from an EMBL/GenBank/DDBJ whole genome shotgun (WGS) entry which is preliminary data.</text>
</comment>
<accession>A0A6D2HPR3</accession>
<dbReference type="OrthoDB" id="1107566at2759"/>
<evidence type="ECO:0000256" key="2">
    <source>
        <dbReference type="ARBA" id="ARBA00022737"/>
    </source>
</evidence>
<dbReference type="FunFam" id="3.30.430.20:FF:000003">
    <property type="entry name" value="Cysteine-rich RLK (RECEPTOR-like protein kinase) 10"/>
    <property type="match status" value="1"/>
</dbReference>
<name>A0A6D2HPR3_9BRAS</name>
<dbReference type="EMBL" id="CACVBM020000366">
    <property type="protein sequence ID" value="CAA7018258.1"/>
    <property type="molecule type" value="Genomic_DNA"/>
</dbReference>
<reference evidence="5" key="1">
    <citation type="submission" date="2020-01" db="EMBL/GenBank/DDBJ databases">
        <authorList>
            <person name="Mishra B."/>
        </authorList>
    </citation>
    <scope>NUCLEOTIDE SEQUENCE [LARGE SCALE GENOMIC DNA]</scope>
</reference>
<keyword evidence="1 3" id="KW-0732">Signal</keyword>
<keyword evidence="6" id="KW-1185">Reference proteome</keyword>
<dbReference type="Gene3D" id="3.30.430.20">
    <property type="entry name" value="Gnk2 domain, C-X8-C-X2-C motif"/>
    <property type="match status" value="1"/>
</dbReference>
<evidence type="ECO:0000313" key="5">
    <source>
        <dbReference type="EMBL" id="CAA7018258.1"/>
    </source>
</evidence>
<protein>
    <recommendedName>
        <fullName evidence="4">Gnk2-homologous domain-containing protein</fullName>
    </recommendedName>
</protein>
<feature type="domain" description="Gnk2-homologous" evidence="4">
    <location>
        <begin position="22"/>
        <end position="128"/>
    </location>
</feature>
<evidence type="ECO:0000256" key="3">
    <source>
        <dbReference type="SAM" id="SignalP"/>
    </source>
</evidence>
<evidence type="ECO:0000256" key="1">
    <source>
        <dbReference type="ARBA" id="ARBA00022729"/>
    </source>
</evidence>